<evidence type="ECO:0008006" key="2">
    <source>
        <dbReference type="Google" id="ProtNLM"/>
    </source>
</evidence>
<dbReference type="AlphaFoldDB" id="A0A5K1EMA6"/>
<accession>A0A5K1EMA6</accession>
<protein>
    <recommendedName>
        <fullName evidence="2">Retrotransposon gag domain-containing protein</fullName>
    </recommendedName>
</protein>
<name>A0A5K1EMA6_9MAGN</name>
<gene>
    <name evidence="1" type="ORF">NYM_LOCUS21304</name>
</gene>
<reference evidence="1" key="1">
    <citation type="submission" date="2019-09" db="EMBL/GenBank/DDBJ databases">
        <authorList>
            <person name="Zhang L."/>
        </authorList>
    </citation>
    <scope>NUCLEOTIDE SEQUENCE</scope>
</reference>
<evidence type="ECO:0000313" key="1">
    <source>
        <dbReference type="EMBL" id="VVW52247.1"/>
    </source>
</evidence>
<organism evidence="1">
    <name type="scientific">Nymphaea colorata</name>
    <name type="common">pocket water lily</name>
    <dbReference type="NCBI Taxonomy" id="210225"/>
    <lineage>
        <taxon>Eukaryota</taxon>
        <taxon>Viridiplantae</taxon>
        <taxon>Streptophyta</taxon>
        <taxon>Embryophyta</taxon>
        <taxon>Tracheophyta</taxon>
        <taxon>Spermatophyta</taxon>
        <taxon>Magnoliopsida</taxon>
        <taxon>Nymphaeales</taxon>
        <taxon>Nymphaeaceae</taxon>
        <taxon>Nymphaea</taxon>
    </lineage>
</organism>
<proteinExistence type="predicted"/>
<sequence length="122" mass="13998">MVSNQRSNASPSGDTSAPLWEKATAVSYQEFMVLLPPIFSGGGSHDKAKEWIEEVEHIFGLLKVPEEDKVNYGSYLLKGDAKNWWQSTSEIRFACQLSISWEQFRDSFFNTYFPVHARDKKM</sequence>
<dbReference type="EMBL" id="LR721784">
    <property type="protein sequence ID" value="VVW52247.1"/>
    <property type="molecule type" value="Genomic_DNA"/>
</dbReference>
<dbReference type="Gramene" id="NC6G0098560.1">
    <property type="protein sequence ID" value="NC6G0098560.1:cds"/>
    <property type="gene ID" value="NC6G0098560"/>
</dbReference>